<dbReference type="AlphaFoldDB" id="A0A076MTV5"/>
<dbReference type="eggNOG" id="ENOG5033QES">
    <property type="taxonomic scope" value="Bacteria"/>
</dbReference>
<keyword evidence="2" id="KW-1185">Reference proteome</keyword>
<name>A0A076MTV5_AMYME</name>
<evidence type="ECO:0000313" key="1">
    <source>
        <dbReference type="EMBL" id="AIJ21222.1"/>
    </source>
</evidence>
<protein>
    <submittedName>
        <fullName evidence="1">Uncharacterized protein</fullName>
    </submittedName>
</protein>
<proteinExistence type="predicted"/>
<dbReference type="RefSeq" id="WP_038531899.1">
    <property type="nucleotide sequence ID" value="NZ_AQUL01000001.1"/>
</dbReference>
<organism evidence="1 2">
    <name type="scientific">Amycolatopsis methanolica 239</name>
    <dbReference type="NCBI Taxonomy" id="1068978"/>
    <lineage>
        <taxon>Bacteria</taxon>
        <taxon>Bacillati</taxon>
        <taxon>Actinomycetota</taxon>
        <taxon>Actinomycetes</taxon>
        <taxon>Pseudonocardiales</taxon>
        <taxon>Pseudonocardiaceae</taxon>
        <taxon>Amycolatopsis</taxon>
        <taxon>Amycolatopsis methanolica group</taxon>
    </lineage>
</organism>
<evidence type="ECO:0000313" key="2">
    <source>
        <dbReference type="Proteomes" id="UP000062973"/>
    </source>
</evidence>
<sequence>MTETISATPACDSTPGEDVTTSMRLRRAGLSQHVISSRCRPGGPWRRLLPGVILLSNREPSRGQQLRAAMYHAGPDAVISGTDALQAQGIPLSPSRRVHVLIPIGRRIASQEFTWLDRTSRVPEPVVVDGLPFAPPARATVDLARHETDPDRLRRLLTLPVYYGLCSAEQLRDEVDAGNQRGTAAVRQTLRSLGSLRDTYQQGVARELLGGVPVPPPVWNVTICDSAGRRLGVVDAWWDEVALGWILDPAPTCSDRPAASHLPLTGAGVVLVHTTPSRLRGDAMAVARELTSAFAAAARRRRPRVQALKEVAA</sequence>
<dbReference type="EMBL" id="CP009110">
    <property type="protein sequence ID" value="AIJ21222.1"/>
    <property type="molecule type" value="Genomic_DNA"/>
</dbReference>
<dbReference type="Proteomes" id="UP000062973">
    <property type="component" value="Chromosome"/>
</dbReference>
<reference evidence="1 2" key="1">
    <citation type="submission" date="2014-07" db="EMBL/GenBank/DDBJ databases">
        <title>Whole Genome Sequence of the Amycolatopsis methanolica 239.</title>
        <authorList>
            <person name="Tang B."/>
        </authorList>
    </citation>
    <scope>NUCLEOTIDE SEQUENCE [LARGE SCALE GENOMIC DNA]</scope>
    <source>
        <strain evidence="1 2">239</strain>
    </source>
</reference>
<gene>
    <name evidence="1" type="ORF">AMETH_1130</name>
</gene>
<dbReference type="PATRIC" id="fig|1068978.7.peg.1189"/>
<accession>A0A076MTV5</accession>
<dbReference type="KEGG" id="amq:AMETH_1130"/>
<dbReference type="STRING" id="1068978.AMETH_1130"/>
<dbReference type="HOGENOM" id="CLU_070742_0_0_11"/>